<dbReference type="InterPro" id="IPR050695">
    <property type="entry name" value="N-acetylmuramoyl_amidase_3"/>
</dbReference>
<protein>
    <submittedName>
        <fullName evidence="4">N-acetylmuramoyl-L-alanine amidase</fullName>
    </submittedName>
</protein>
<gene>
    <name evidence="4" type="ORF">IAG03_11930</name>
</gene>
<dbReference type="CDD" id="cd02696">
    <property type="entry name" value="MurNAc-LAA"/>
    <property type="match status" value="1"/>
</dbReference>
<dbReference type="GO" id="GO:0008745">
    <property type="term" value="F:N-acetylmuramoyl-L-alanine amidase activity"/>
    <property type="evidence" value="ECO:0007669"/>
    <property type="project" value="InterPro"/>
</dbReference>
<organism evidence="4 5">
    <name type="scientific">Yeguia hominis</name>
    <dbReference type="NCBI Taxonomy" id="2763662"/>
    <lineage>
        <taxon>Bacteria</taxon>
        <taxon>Bacillati</taxon>
        <taxon>Bacillota</taxon>
        <taxon>Clostridia</taxon>
        <taxon>Eubacteriales</taxon>
        <taxon>Yeguiaceae</taxon>
        <taxon>Yeguia</taxon>
    </lineage>
</organism>
<keyword evidence="1" id="KW-0378">Hydrolase</keyword>
<keyword evidence="2" id="KW-1133">Transmembrane helix</keyword>
<dbReference type="SMART" id="SM00646">
    <property type="entry name" value="Ami_3"/>
    <property type="match status" value="1"/>
</dbReference>
<dbReference type="GO" id="GO:0030288">
    <property type="term" value="C:outer membrane-bounded periplasmic space"/>
    <property type="evidence" value="ECO:0007669"/>
    <property type="project" value="TreeGrafter"/>
</dbReference>
<name>A0A926HTB3_9FIRM</name>
<dbReference type="InterPro" id="IPR002508">
    <property type="entry name" value="MurNAc-LAA_cat"/>
</dbReference>
<dbReference type="Proteomes" id="UP000651482">
    <property type="component" value="Unassembled WGS sequence"/>
</dbReference>
<proteinExistence type="predicted"/>
<dbReference type="Pfam" id="PF01520">
    <property type="entry name" value="Amidase_3"/>
    <property type="match status" value="1"/>
</dbReference>
<keyword evidence="2" id="KW-0472">Membrane</keyword>
<sequence length="250" mass="27426">MHCCIRGSRVLWSAVVFLFVGLCILFSVLTAFSYKRIAKEAGALSAEMPAPRIVLDAGHGGEDGGAAAASGMLEKEVNLSITLVLQNLLEASGFQVVMTRDADVDLGEKSLSSVRERKVSDLHNRRKLLEETQNPMLISIHQNFFTEPQYSGAQIFYSTNLPESETLSSAIQNRIVSLLQPENKREIKPAGESIYLLRNAQCPAVIVECGFLSNPEEAAKLSDEAYQKQMAFSIYCGILDYFAAAEAPQM</sequence>
<evidence type="ECO:0000259" key="3">
    <source>
        <dbReference type="SMART" id="SM00646"/>
    </source>
</evidence>
<evidence type="ECO:0000313" key="5">
    <source>
        <dbReference type="Proteomes" id="UP000651482"/>
    </source>
</evidence>
<reference evidence="4" key="1">
    <citation type="submission" date="2020-08" db="EMBL/GenBank/DDBJ databases">
        <title>Genome public.</title>
        <authorList>
            <person name="Liu C."/>
            <person name="Sun Q."/>
        </authorList>
    </citation>
    <scope>NUCLEOTIDE SEQUENCE</scope>
    <source>
        <strain evidence="4">NSJ-40</strain>
    </source>
</reference>
<dbReference type="PANTHER" id="PTHR30404">
    <property type="entry name" value="N-ACETYLMURAMOYL-L-ALANINE AMIDASE"/>
    <property type="match status" value="1"/>
</dbReference>
<evidence type="ECO:0000256" key="1">
    <source>
        <dbReference type="ARBA" id="ARBA00022801"/>
    </source>
</evidence>
<evidence type="ECO:0000256" key="2">
    <source>
        <dbReference type="SAM" id="Phobius"/>
    </source>
</evidence>
<feature type="transmembrane region" description="Helical" evidence="2">
    <location>
        <begin position="12"/>
        <end position="34"/>
    </location>
</feature>
<accession>A0A926HTB3</accession>
<keyword evidence="2" id="KW-0812">Transmembrane</keyword>
<dbReference type="RefSeq" id="WP_249320265.1">
    <property type="nucleotide sequence ID" value="NZ_JACRSN010000021.1"/>
</dbReference>
<evidence type="ECO:0000313" key="4">
    <source>
        <dbReference type="EMBL" id="MBC8534680.1"/>
    </source>
</evidence>
<dbReference type="GO" id="GO:0009253">
    <property type="term" value="P:peptidoglycan catabolic process"/>
    <property type="evidence" value="ECO:0007669"/>
    <property type="project" value="InterPro"/>
</dbReference>
<comment type="caution">
    <text evidence="4">The sequence shown here is derived from an EMBL/GenBank/DDBJ whole genome shotgun (WGS) entry which is preliminary data.</text>
</comment>
<keyword evidence="5" id="KW-1185">Reference proteome</keyword>
<dbReference type="SUPFAM" id="SSF53187">
    <property type="entry name" value="Zn-dependent exopeptidases"/>
    <property type="match status" value="1"/>
</dbReference>
<dbReference type="AlphaFoldDB" id="A0A926HTB3"/>
<feature type="domain" description="MurNAc-LAA" evidence="3">
    <location>
        <begin position="132"/>
        <end position="239"/>
    </location>
</feature>
<dbReference type="EMBL" id="JACRSN010000021">
    <property type="protein sequence ID" value="MBC8534680.1"/>
    <property type="molecule type" value="Genomic_DNA"/>
</dbReference>
<dbReference type="PANTHER" id="PTHR30404:SF0">
    <property type="entry name" value="N-ACETYLMURAMOYL-L-ALANINE AMIDASE AMIC"/>
    <property type="match status" value="1"/>
</dbReference>
<dbReference type="Gene3D" id="3.40.630.40">
    <property type="entry name" value="Zn-dependent exopeptidases"/>
    <property type="match status" value="1"/>
</dbReference>